<dbReference type="EMBL" id="BPWL01000007">
    <property type="protein sequence ID" value="GJJ12456.1"/>
    <property type="molecule type" value="Genomic_DNA"/>
</dbReference>
<comment type="caution">
    <text evidence="2">The sequence shown here is derived from an EMBL/GenBank/DDBJ whole genome shotgun (WGS) entry which is preliminary data.</text>
</comment>
<evidence type="ECO:0000313" key="3">
    <source>
        <dbReference type="Proteomes" id="UP001050691"/>
    </source>
</evidence>
<feature type="region of interest" description="Disordered" evidence="1">
    <location>
        <begin position="1"/>
        <end position="125"/>
    </location>
</feature>
<evidence type="ECO:0000313" key="2">
    <source>
        <dbReference type="EMBL" id="GJJ12456.1"/>
    </source>
</evidence>
<feature type="compositionally biased region" description="Basic and acidic residues" evidence="1">
    <location>
        <begin position="92"/>
        <end position="106"/>
    </location>
</feature>
<accession>A0AAV5AJ05</accession>
<feature type="compositionally biased region" description="Polar residues" evidence="1">
    <location>
        <begin position="1"/>
        <end position="15"/>
    </location>
</feature>
<feature type="compositionally biased region" description="Basic and acidic residues" evidence="1">
    <location>
        <begin position="185"/>
        <end position="233"/>
    </location>
</feature>
<proteinExistence type="predicted"/>
<name>A0AAV5AJ05_9AGAM</name>
<sequence length="340" mass="37076">MTDNLDGNNDASSKGANEVPLVDPSAWDPAQDTSGWEMPASNDWNNPGATADASGWEVPHSTSADWGTGEATSGDGWGASEDGPVVQNGKLNDSKEDGKKKREGGGRGRGRGRGRGGYVPVEPVPRERIDDNVLDERMAKIRAQNDKIRERREQIKADEEAFEALMAAERVKQARNRKLQAQIDQTRELNAKRKLEKIGNREWDVSKQTGDWKPKRAWDTGKKDGDQQEKEQSDQANQPEAAGKGFPLSRLEQKKLEEEKSGVKPKSKPKKEKKPTIVGGEEWGTANDNSDSIDKSTDIGTEGWGTGNTGDDSWGATDGNGGDFNPDAWGHSNADPEGKN</sequence>
<protein>
    <submittedName>
        <fullName evidence="2">Uncharacterized protein</fullName>
    </submittedName>
</protein>
<evidence type="ECO:0000256" key="1">
    <source>
        <dbReference type="SAM" id="MobiDB-lite"/>
    </source>
</evidence>
<gene>
    <name evidence="2" type="ORF">Clacol_006698</name>
</gene>
<keyword evidence="3" id="KW-1185">Reference proteome</keyword>
<feature type="region of interest" description="Disordered" evidence="1">
    <location>
        <begin position="177"/>
        <end position="340"/>
    </location>
</feature>
<dbReference type="Proteomes" id="UP001050691">
    <property type="component" value="Unassembled WGS sequence"/>
</dbReference>
<feature type="compositionally biased region" description="Basic and acidic residues" evidence="1">
    <location>
        <begin position="251"/>
        <end position="262"/>
    </location>
</feature>
<feature type="compositionally biased region" description="Basic residues" evidence="1">
    <location>
        <begin position="263"/>
        <end position="273"/>
    </location>
</feature>
<reference evidence="2" key="1">
    <citation type="submission" date="2021-10" db="EMBL/GenBank/DDBJ databases">
        <title>De novo Genome Assembly of Clathrus columnatus (Basidiomycota, Fungi) Using Illumina and Nanopore Sequence Data.</title>
        <authorList>
            <person name="Ogiso-Tanaka E."/>
            <person name="Itagaki H."/>
            <person name="Hosoya T."/>
            <person name="Hosaka K."/>
        </authorList>
    </citation>
    <scope>NUCLEOTIDE SEQUENCE</scope>
    <source>
        <strain evidence="2">MO-923</strain>
    </source>
</reference>
<dbReference type="AlphaFoldDB" id="A0AAV5AJ05"/>
<organism evidence="2 3">
    <name type="scientific">Clathrus columnatus</name>
    <dbReference type="NCBI Taxonomy" id="1419009"/>
    <lineage>
        <taxon>Eukaryota</taxon>
        <taxon>Fungi</taxon>
        <taxon>Dikarya</taxon>
        <taxon>Basidiomycota</taxon>
        <taxon>Agaricomycotina</taxon>
        <taxon>Agaricomycetes</taxon>
        <taxon>Phallomycetidae</taxon>
        <taxon>Phallales</taxon>
        <taxon>Clathraceae</taxon>
        <taxon>Clathrus</taxon>
    </lineage>
</organism>